<gene>
    <name evidence="1" type="ordered locus">Hbut_1196</name>
</gene>
<proteinExistence type="predicted"/>
<organism evidence="1 2">
    <name type="scientific">Hyperthermus butylicus (strain DSM 5456 / JCM 9403 / PLM1-5)</name>
    <dbReference type="NCBI Taxonomy" id="415426"/>
    <lineage>
        <taxon>Archaea</taxon>
        <taxon>Thermoproteota</taxon>
        <taxon>Thermoprotei</taxon>
        <taxon>Desulfurococcales</taxon>
        <taxon>Pyrodictiaceae</taxon>
        <taxon>Hyperthermus</taxon>
    </lineage>
</organism>
<dbReference type="KEGG" id="hbu:Hbut_1196"/>
<protein>
    <submittedName>
        <fullName evidence="1">Uncharacterized protein</fullName>
    </submittedName>
</protein>
<dbReference type="HOGENOM" id="CLU_1105199_0_0_2"/>
<dbReference type="EnsemblBacteria" id="ABM81030">
    <property type="protein sequence ID" value="ABM81030"/>
    <property type="gene ID" value="Hbut_1196"/>
</dbReference>
<dbReference type="EMBL" id="CP000493">
    <property type="protein sequence ID" value="ABM81030.1"/>
    <property type="molecule type" value="Genomic_DNA"/>
</dbReference>
<dbReference type="RefSeq" id="WP_011822348.1">
    <property type="nucleotide sequence ID" value="NC_008818.1"/>
</dbReference>
<reference evidence="1 2" key="1">
    <citation type="journal article" date="2007" name="Archaea">
        <title>The genome of Hyperthermus butylicus: a sulfur-reducing, peptide fermenting, neutrophilic Crenarchaeote growing up to 108 degrees C.</title>
        <authorList>
            <person name="Brugger K."/>
            <person name="Chen L."/>
            <person name="Stark M."/>
            <person name="Zibat A."/>
            <person name="Redder P."/>
            <person name="Ruepp A."/>
            <person name="Awayez M."/>
            <person name="She Q."/>
            <person name="Garrett R.A."/>
            <person name="Klenk H.P."/>
        </authorList>
    </citation>
    <scope>NUCLEOTIDE SEQUENCE [LARGE SCALE GENOMIC DNA]</scope>
    <source>
        <strain evidence="2">DSM 5456 / JCM 9403 / PLM1-5</strain>
    </source>
</reference>
<sequence>MARAEKGMPARGSIPQQMPRIACYGIAFHILANYRDEIGSDDAFVARADYVNGKCRIEIGGTLCDGKAVEAAAGILPRLIRVPLIPFEAKCVSGEYKAHMGFAELSRKAVEEALSALRSVLVSIALTVNYEYFIVVGWNGGVATGYGRHDRIQLPHIQAVLFVHTHPISICYPSRNDLLSVADFLADGGLAALIASPHCISALRLIRPLIEDDYWALQEAASCVAKAKSAEHYMDCLGMLQKLESIVFELI</sequence>
<keyword evidence="2" id="KW-1185">Reference proteome</keyword>
<evidence type="ECO:0000313" key="2">
    <source>
        <dbReference type="Proteomes" id="UP000002593"/>
    </source>
</evidence>
<dbReference type="AlphaFoldDB" id="A2BM19"/>
<accession>A2BM19</accession>
<evidence type="ECO:0000313" key="1">
    <source>
        <dbReference type="EMBL" id="ABM81030.1"/>
    </source>
</evidence>
<dbReference type="GeneID" id="4782871"/>
<dbReference type="eggNOG" id="arCOG03882">
    <property type="taxonomic scope" value="Archaea"/>
</dbReference>
<dbReference type="Proteomes" id="UP000002593">
    <property type="component" value="Chromosome"/>
</dbReference>
<dbReference type="OrthoDB" id="15250at2157"/>
<name>A2BM19_HYPBU</name>